<name>A0A410JWL5_9BACT</name>
<reference evidence="1 2" key="1">
    <citation type="submission" date="2019-01" db="EMBL/GenBank/DDBJ databases">
        <title>Geovibrio thiophilus DSM 11263, complete genome.</title>
        <authorList>
            <person name="Spring S."/>
            <person name="Bunk B."/>
            <person name="Sproer C."/>
        </authorList>
    </citation>
    <scope>NUCLEOTIDE SEQUENCE [LARGE SCALE GENOMIC DNA]</scope>
    <source>
        <strain evidence="1 2">DSM 11263</strain>
    </source>
</reference>
<evidence type="ECO:0000313" key="1">
    <source>
        <dbReference type="EMBL" id="QAR32425.1"/>
    </source>
</evidence>
<dbReference type="AlphaFoldDB" id="A0A410JWL5"/>
<sequence>MKQFTVIFLFMFMLSGCDLFLSVRSDHVRVDIGDNVSDNKTDKNRYIFYVYIIGEKEPFAALDSASGSFLYASENGTETTLLTYSGSSRAASVEGGFGEAELVFADICENGILTEKDASEVRNGWESFAAACDFSGCAPEGFDIFAYAERNGFDAYCSAE</sequence>
<proteinExistence type="predicted"/>
<dbReference type="EMBL" id="CP035108">
    <property type="protein sequence ID" value="QAR32425.1"/>
    <property type="molecule type" value="Genomic_DNA"/>
</dbReference>
<organism evidence="1 2">
    <name type="scientific">Geovibrio thiophilus</name>
    <dbReference type="NCBI Taxonomy" id="139438"/>
    <lineage>
        <taxon>Bacteria</taxon>
        <taxon>Pseudomonadati</taxon>
        <taxon>Deferribacterota</taxon>
        <taxon>Deferribacteres</taxon>
        <taxon>Deferribacterales</taxon>
        <taxon>Geovibrionaceae</taxon>
        <taxon>Geovibrio</taxon>
    </lineage>
</organism>
<accession>A0A410JWL5</accession>
<dbReference type="RefSeq" id="WP_128465712.1">
    <property type="nucleotide sequence ID" value="NZ_CP035108.1"/>
</dbReference>
<protein>
    <recommendedName>
        <fullName evidence="3">Lipoprotein</fullName>
    </recommendedName>
</protein>
<keyword evidence="2" id="KW-1185">Reference proteome</keyword>
<dbReference type="PROSITE" id="PS51257">
    <property type="entry name" value="PROKAR_LIPOPROTEIN"/>
    <property type="match status" value="1"/>
</dbReference>
<evidence type="ECO:0008006" key="3">
    <source>
        <dbReference type="Google" id="ProtNLM"/>
    </source>
</evidence>
<dbReference type="KEGG" id="gtl:EP073_03120"/>
<dbReference type="Proteomes" id="UP000287502">
    <property type="component" value="Chromosome"/>
</dbReference>
<gene>
    <name evidence="1" type="ORF">EP073_03120</name>
</gene>
<evidence type="ECO:0000313" key="2">
    <source>
        <dbReference type="Proteomes" id="UP000287502"/>
    </source>
</evidence>